<comment type="caution">
    <text evidence="1">The sequence shown here is derived from an EMBL/GenBank/DDBJ whole genome shotgun (WGS) entry which is preliminary data.</text>
</comment>
<evidence type="ECO:0000313" key="2">
    <source>
        <dbReference type="Proteomes" id="UP000521199"/>
    </source>
</evidence>
<evidence type="ECO:0000313" key="1">
    <source>
        <dbReference type="EMBL" id="MBB5207768.1"/>
    </source>
</evidence>
<dbReference type="RefSeq" id="WP_183960299.1">
    <property type="nucleotide sequence ID" value="NZ_JACHHP010000002.1"/>
</dbReference>
<reference evidence="1 2" key="1">
    <citation type="submission" date="2020-08" db="EMBL/GenBank/DDBJ databases">
        <title>Genomic Encyclopedia of Type Strains, Phase IV (KMG-IV): sequencing the most valuable type-strain genomes for metagenomic binning, comparative biology and taxonomic classification.</title>
        <authorList>
            <person name="Goeker M."/>
        </authorList>
    </citation>
    <scope>NUCLEOTIDE SEQUENCE [LARGE SCALE GENOMIC DNA]</scope>
    <source>
        <strain evidence="1 2">DSM 24163</strain>
    </source>
</reference>
<organism evidence="1 2">
    <name type="scientific">Chiayiivirga flava</name>
    <dbReference type="NCBI Taxonomy" id="659595"/>
    <lineage>
        <taxon>Bacteria</taxon>
        <taxon>Pseudomonadati</taxon>
        <taxon>Pseudomonadota</taxon>
        <taxon>Gammaproteobacteria</taxon>
        <taxon>Lysobacterales</taxon>
        <taxon>Lysobacteraceae</taxon>
        <taxon>Chiayiivirga</taxon>
    </lineage>
</organism>
<gene>
    <name evidence="1" type="ORF">HNQ52_001297</name>
</gene>
<dbReference type="AlphaFoldDB" id="A0A7W8D7N0"/>
<proteinExistence type="predicted"/>
<name>A0A7W8D7N0_9GAMM</name>
<dbReference type="Pfam" id="PF10604">
    <property type="entry name" value="Polyketide_cyc2"/>
    <property type="match status" value="1"/>
</dbReference>
<sequence length="184" mass="20013">MLKMILLGLLGVVVLAVVVVLVLASRKPDEFRVTRSILIAAPPEAVFPHIEDLQAWQAWSAYEDKDPDMRRTLGNPSRGVGATYAWDGDGNVGAGQMTVVEATAPSHVRIALDFTRPMQAHNLADFSLQPEAGGTRVTWTMHGPALLITKVMQVLMDMDQMVGRDFAAGLAKLKTRVEADAPRP</sequence>
<keyword evidence="2" id="KW-1185">Reference proteome</keyword>
<dbReference type="InterPro" id="IPR019587">
    <property type="entry name" value="Polyketide_cyclase/dehydratase"/>
</dbReference>
<protein>
    <submittedName>
        <fullName evidence="1">Uncharacterized protein YndB with AHSA1/START domain</fullName>
    </submittedName>
</protein>
<dbReference type="InterPro" id="IPR023393">
    <property type="entry name" value="START-like_dom_sf"/>
</dbReference>
<dbReference type="SUPFAM" id="SSF55961">
    <property type="entry name" value="Bet v1-like"/>
    <property type="match status" value="1"/>
</dbReference>
<dbReference type="CDD" id="cd07818">
    <property type="entry name" value="SRPBCC_1"/>
    <property type="match status" value="1"/>
</dbReference>
<dbReference type="EMBL" id="JACHHP010000002">
    <property type="protein sequence ID" value="MBB5207768.1"/>
    <property type="molecule type" value="Genomic_DNA"/>
</dbReference>
<dbReference type="Gene3D" id="3.30.530.20">
    <property type="match status" value="1"/>
</dbReference>
<accession>A0A7W8D7N0</accession>
<dbReference type="Proteomes" id="UP000521199">
    <property type="component" value="Unassembled WGS sequence"/>
</dbReference>